<proteinExistence type="predicted"/>
<organism evidence="2 3">
    <name type="scientific">Photorhabdus aegyptia</name>
    <dbReference type="NCBI Taxonomy" id="2805098"/>
    <lineage>
        <taxon>Bacteria</taxon>
        <taxon>Pseudomonadati</taxon>
        <taxon>Pseudomonadota</taxon>
        <taxon>Gammaproteobacteria</taxon>
        <taxon>Enterobacterales</taxon>
        <taxon>Morganellaceae</taxon>
        <taxon>Photorhabdus</taxon>
    </lineage>
</organism>
<feature type="transmembrane region" description="Helical" evidence="1">
    <location>
        <begin position="20"/>
        <end position="40"/>
    </location>
</feature>
<feature type="transmembrane region" description="Helical" evidence="1">
    <location>
        <begin position="119"/>
        <end position="140"/>
    </location>
</feature>
<sequence length="155" mass="18146">MDEFNGMINLLSYLPEFVRIFVVQGLIVVALFSFVAKMLMQGSSKELMIQIFQGVRYLCKWINKVNLYLMEQASLPIKYPRVKRVFDYLFMFTFYCCSALFTILLIVFFAAFVNGSGSMKSIILFFVATYVTFYLIKFFFSQAEKVRLELKVKNI</sequence>
<keyword evidence="1" id="KW-0812">Transmembrane</keyword>
<keyword evidence="3" id="KW-1185">Reference proteome</keyword>
<gene>
    <name evidence="2" type="ORF">BA1DRAFT_01940</name>
</gene>
<reference evidence="2 3" key="1">
    <citation type="submission" date="2014-03" db="EMBL/GenBank/DDBJ databases">
        <title>Draft Genome of Photorhabdus luminescens BA1, an Egyptian Isolate.</title>
        <authorList>
            <person name="Ghazal S."/>
            <person name="Hurst S.G.IV."/>
            <person name="Morris K."/>
            <person name="Thomas K."/>
            <person name="Tisa L.S."/>
        </authorList>
    </citation>
    <scope>NUCLEOTIDE SEQUENCE [LARGE SCALE GENOMIC DNA]</scope>
    <source>
        <strain evidence="2 3">BA1</strain>
    </source>
</reference>
<dbReference type="EMBL" id="JFGV01000024">
    <property type="protein sequence ID" value="EYU15497.1"/>
    <property type="molecule type" value="Genomic_DNA"/>
</dbReference>
<dbReference type="PATRIC" id="fig|1393736.3.peg.1966"/>
<keyword evidence="1" id="KW-1133">Transmembrane helix</keyword>
<dbReference type="AlphaFoldDB" id="A0A022PHB5"/>
<accession>A0A022PHB5</accession>
<evidence type="ECO:0000313" key="3">
    <source>
        <dbReference type="Proteomes" id="UP000023464"/>
    </source>
</evidence>
<protein>
    <submittedName>
        <fullName evidence="2">Uncharacterized protein</fullName>
    </submittedName>
</protein>
<keyword evidence="1" id="KW-0472">Membrane</keyword>
<dbReference type="Proteomes" id="UP000023464">
    <property type="component" value="Unassembled WGS sequence"/>
</dbReference>
<evidence type="ECO:0000256" key="1">
    <source>
        <dbReference type="SAM" id="Phobius"/>
    </source>
</evidence>
<comment type="caution">
    <text evidence="2">The sequence shown here is derived from an EMBL/GenBank/DDBJ whole genome shotgun (WGS) entry which is preliminary data.</text>
</comment>
<feature type="transmembrane region" description="Helical" evidence="1">
    <location>
        <begin position="88"/>
        <end position="113"/>
    </location>
</feature>
<evidence type="ECO:0000313" key="2">
    <source>
        <dbReference type="EMBL" id="EYU15497.1"/>
    </source>
</evidence>
<name>A0A022PHB5_9GAMM</name>